<name>A0ABR7N957_9FIRM</name>
<keyword evidence="1" id="KW-0032">Aminotransferase</keyword>
<protein>
    <submittedName>
        <fullName evidence="1">Aminotransferase</fullName>
    </submittedName>
</protein>
<accession>A0ABR7N957</accession>
<sequence length="429" mass="47732">MSGYKEMSKEQLLHEKDMLEQKFKEVQDRNLKLDMSRGKPSAAQLNLSNGMMDVLNSTSDMVCESGVDCRNYGVMDGIPEARKLLADMSEVPEKNILIYGNSSLNVMFDTVARAMVMGVCGHTPWSKLDKPVKFLCPVPGYDRHFGITEFFGIEMINVPLLPTGPDMDMVEELVSSDPYIKGIWCVPKYSNPTGNSYSDETVLRFAHLKPAAPDFRIFWDNAYSIHHLYDDDQDVILELLSECEKAGNPDLVYKFISTSKVSFPGSGIAAMAASEANLADARRYMNYQTIGHDKLNQLRHVRFFKDMDGMHEHMKKHAAILRPKFEAVLSVLDKELGGLEIGSWSRPKGGYFISFDAMPGCAKAIVAKAKEAGVIMTKAGATYPYGKDPQDSNIRIAPSFPTPEELAAAAEVFVLSVKLVSIDKILENK</sequence>
<keyword evidence="1" id="KW-0808">Transferase</keyword>
<comment type="caution">
    <text evidence="1">The sequence shown here is derived from an EMBL/GenBank/DDBJ whole genome shotgun (WGS) entry which is preliminary data.</text>
</comment>
<dbReference type="InterPro" id="IPR015424">
    <property type="entry name" value="PyrdxlP-dep_Trfase"/>
</dbReference>
<dbReference type="Gene3D" id="3.90.1150.10">
    <property type="entry name" value="Aspartate Aminotransferase, domain 1"/>
    <property type="match status" value="1"/>
</dbReference>
<dbReference type="InterPro" id="IPR024551">
    <property type="entry name" value="AspAT_Ic"/>
</dbReference>
<dbReference type="InterPro" id="IPR015422">
    <property type="entry name" value="PyrdxlP-dep_Trfase_small"/>
</dbReference>
<dbReference type="SUPFAM" id="SSF53383">
    <property type="entry name" value="PLP-dependent transferases"/>
    <property type="match status" value="1"/>
</dbReference>
<dbReference type="Gene3D" id="3.40.640.10">
    <property type="entry name" value="Type I PLP-dependent aspartate aminotransferase-like (Major domain)"/>
    <property type="match status" value="1"/>
</dbReference>
<dbReference type="EMBL" id="JACRSZ010000006">
    <property type="protein sequence ID" value="MBC8572928.1"/>
    <property type="molecule type" value="Genomic_DNA"/>
</dbReference>
<gene>
    <name evidence="1" type="ORF">H8716_07510</name>
</gene>
<dbReference type="Proteomes" id="UP000657421">
    <property type="component" value="Unassembled WGS sequence"/>
</dbReference>
<dbReference type="CDD" id="cd00609">
    <property type="entry name" value="AAT_like"/>
    <property type="match status" value="1"/>
</dbReference>
<dbReference type="PANTHER" id="PTHR43799:SF1">
    <property type="entry name" value="ASPARTATE AMINOTRANSFERASE"/>
    <property type="match status" value="1"/>
</dbReference>
<keyword evidence="2" id="KW-1185">Reference proteome</keyword>
<organism evidence="1 2">
    <name type="scientific">Jingyaoa shaoxingensis</name>
    <dbReference type="NCBI Taxonomy" id="2763671"/>
    <lineage>
        <taxon>Bacteria</taxon>
        <taxon>Bacillati</taxon>
        <taxon>Bacillota</taxon>
        <taxon>Clostridia</taxon>
        <taxon>Lachnospirales</taxon>
        <taxon>Lachnospiraceae</taxon>
        <taxon>Jingyaoa</taxon>
    </lineage>
</organism>
<evidence type="ECO:0000313" key="2">
    <source>
        <dbReference type="Proteomes" id="UP000657421"/>
    </source>
</evidence>
<dbReference type="InterPro" id="IPR015421">
    <property type="entry name" value="PyrdxlP-dep_Trfase_major"/>
</dbReference>
<dbReference type="Pfam" id="PF12897">
    <property type="entry name" value="Asp_aminotransf"/>
    <property type="match status" value="1"/>
</dbReference>
<evidence type="ECO:0000313" key="1">
    <source>
        <dbReference type="EMBL" id="MBC8572928.1"/>
    </source>
</evidence>
<reference evidence="1 2" key="1">
    <citation type="submission" date="2020-08" db="EMBL/GenBank/DDBJ databases">
        <title>Genome public.</title>
        <authorList>
            <person name="Liu C."/>
            <person name="Sun Q."/>
        </authorList>
    </citation>
    <scope>NUCLEOTIDE SEQUENCE [LARGE SCALE GENOMIC DNA]</scope>
    <source>
        <strain evidence="1 2">NSJ-46</strain>
    </source>
</reference>
<proteinExistence type="predicted"/>
<dbReference type="PANTHER" id="PTHR43799">
    <property type="entry name" value="AMINOTRANSFERASE, PUTATIVE-RELATED"/>
    <property type="match status" value="1"/>
</dbReference>
<dbReference type="RefSeq" id="WP_249307956.1">
    <property type="nucleotide sequence ID" value="NZ_JACRSZ010000006.1"/>
</dbReference>
<dbReference type="GO" id="GO:0008483">
    <property type="term" value="F:transaminase activity"/>
    <property type="evidence" value="ECO:0007669"/>
    <property type="project" value="UniProtKB-KW"/>
</dbReference>